<evidence type="ECO:0000313" key="3">
    <source>
        <dbReference type="Proteomes" id="UP000192923"/>
    </source>
</evidence>
<feature type="region of interest" description="Disordered" evidence="1">
    <location>
        <begin position="1"/>
        <end position="32"/>
    </location>
</feature>
<accession>A0A1Y6D221</accession>
<gene>
    <name evidence="2" type="ORF">SAMN02949497_4404</name>
</gene>
<evidence type="ECO:0000256" key="1">
    <source>
        <dbReference type="SAM" id="MobiDB-lite"/>
    </source>
</evidence>
<evidence type="ECO:0000313" key="2">
    <source>
        <dbReference type="EMBL" id="SMF96989.1"/>
    </source>
</evidence>
<sequence>MPRYSATQSKPDKKGVPHTHNSPTSDRLKAKSEKAIPAALRDFDSLPNSANVRQPVVEALFGISATTVWRRSKNGLLPTPIRLGGTTVWNVGQLRSILGKGGE</sequence>
<dbReference type="EMBL" id="FXAM01000001">
    <property type="protein sequence ID" value="SMF96989.1"/>
    <property type="molecule type" value="Genomic_DNA"/>
</dbReference>
<name>A0A1Y6D221_9GAMM</name>
<dbReference type="AlphaFoldDB" id="A0A1Y6D221"/>
<reference evidence="2 3" key="1">
    <citation type="submission" date="2016-12" db="EMBL/GenBank/DDBJ databases">
        <authorList>
            <person name="Song W.-J."/>
            <person name="Kurnit D.M."/>
        </authorList>
    </citation>
    <scope>NUCLEOTIDE SEQUENCE [LARGE SCALE GENOMIC DNA]</scope>
    <source>
        <strain evidence="2 3">175</strain>
    </source>
</reference>
<evidence type="ECO:0008006" key="4">
    <source>
        <dbReference type="Google" id="ProtNLM"/>
    </source>
</evidence>
<proteinExistence type="predicted"/>
<protein>
    <recommendedName>
        <fullName evidence="4">Transcriptional regulator, AlpA family</fullName>
    </recommendedName>
</protein>
<dbReference type="RefSeq" id="WP_254899439.1">
    <property type="nucleotide sequence ID" value="NZ_FXAM01000001.1"/>
</dbReference>
<dbReference type="STRING" id="1760988.SAMN02949497_4404"/>
<dbReference type="Proteomes" id="UP000192923">
    <property type="component" value="Unassembled WGS sequence"/>
</dbReference>
<keyword evidence="3" id="KW-1185">Reference proteome</keyword>
<organism evidence="2 3">
    <name type="scientific">Methylomagnum ishizawai</name>
    <dbReference type="NCBI Taxonomy" id="1760988"/>
    <lineage>
        <taxon>Bacteria</taxon>
        <taxon>Pseudomonadati</taxon>
        <taxon>Pseudomonadota</taxon>
        <taxon>Gammaproteobacteria</taxon>
        <taxon>Methylococcales</taxon>
        <taxon>Methylococcaceae</taxon>
        <taxon>Methylomagnum</taxon>
    </lineage>
</organism>